<dbReference type="EMBL" id="GBXM01022119">
    <property type="protein sequence ID" value="JAH86458.1"/>
    <property type="molecule type" value="Transcribed_RNA"/>
</dbReference>
<dbReference type="AlphaFoldDB" id="A0A0E9WAE2"/>
<name>A0A0E9WAE2_ANGAN</name>
<evidence type="ECO:0000313" key="1">
    <source>
        <dbReference type="EMBL" id="JAH86458.1"/>
    </source>
</evidence>
<organism evidence="1">
    <name type="scientific">Anguilla anguilla</name>
    <name type="common">European freshwater eel</name>
    <name type="synonym">Muraena anguilla</name>
    <dbReference type="NCBI Taxonomy" id="7936"/>
    <lineage>
        <taxon>Eukaryota</taxon>
        <taxon>Metazoa</taxon>
        <taxon>Chordata</taxon>
        <taxon>Craniata</taxon>
        <taxon>Vertebrata</taxon>
        <taxon>Euteleostomi</taxon>
        <taxon>Actinopterygii</taxon>
        <taxon>Neopterygii</taxon>
        <taxon>Teleostei</taxon>
        <taxon>Anguilliformes</taxon>
        <taxon>Anguillidae</taxon>
        <taxon>Anguilla</taxon>
    </lineage>
</organism>
<accession>A0A0E9WAE2</accession>
<reference evidence="1" key="1">
    <citation type="submission" date="2014-11" db="EMBL/GenBank/DDBJ databases">
        <authorList>
            <person name="Amaro Gonzalez C."/>
        </authorList>
    </citation>
    <scope>NUCLEOTIDE SEQUENCE</scope>
</reference>
<reference evidence="1" key="2">
    <citation type="journal article" date="2015" name="Fish Shellfish Immunol.">
        <title>Early steps in the European eel (Anguilla anguilla)-Vibrio vulnificus interaction in the gills: Role of the RtxA13 toxin.</title>
        <authorList>
            <person name="Callol A."/>
            <person name="Pajuelo D."/>
            <person name="Ebbesson L."/>
            <person name="Teles M."/>
            <person name="MacKenzie S."/>
            <person name="Amaro C."/>
        </authorList>
    </citation>
    <scope>NUCLEOTIDE SEQUENCE</scope>
</reference>
<proteinExistence type="predicted"/>
<protein>
    <submittedName>
        <fullName evidence="1">Uncharacterized protein</fullName>
    </submittedName>
</protein>
<sequence>MGGFSHGRDTSICQCVQRAAWRKDLVKCFQLYIFEDARDSPITVSPEEMCEIRIQ</sequence>